<feature type="domain" description="HTH araC/xylS-type" evidence="4">
    <location>
        <begin position="194"/>
        <end position="292"/>
    </location>
</feature>
<comment type="caution">
    <text evidence="5">The sequence shown here is derived from an EMBL/GenBank/DDBJ whole genome shotgun (WGS) entry which is preliminary data.</text>
</comment>
<dbReference type="InterPro" id="IPR037923">
    <property type="entry name" value="HTH-like"/>
</dbReference>
<dbReference type="Pfam" id="PF12833">
    <property type="entry name" value="HTH_18"/>
    <property type="match status" value="1"/>
</dbReference>
<dbReference type="RefSeq" id="WP_250860957.1">
    <property type="nucleotide sequence ID" value="NZ_JAGSOJ010000004.1"/>
</dbReference>
<dbReference type="AlphaFoldDB" id="A0A9J6P7N3"/>
<name>A0A9J6P7N3_9CLOT</name>
<dbReference type="PANTHER" id="PTHR43280:SF28">
    <property type="entry name" value="HTH-TYPE TRANSCRIPTIONAL ACTIVATOR RHAS"/>
    <property type="match status" value="1"/>
</dbReference>
<sequence length="296" mass="35037">MEFDILKASEELSKLDIKINTGNMNIDILWFRVMKKIGEWKIKRHRHSSFEFHFIASGGCKVIHDNGEFHVNSGEFYITAPGVYHTQISNHNEEYVEYSLNCDINIIEETISEEKQLFDILKNSQCIQHKGINHINELFKTALEEAYYKRLGFYNKIKNIVQMLLIESARFICKTTELSYEIPMKYKKDDYRFIQIERYIVDNLDTAISTKDIAVYMHLSDKQICRIIQQSKGISTKEYICRLKFSKAKELLKNTEHPIGEISEMLGFSSQYYFNQFFKIRESYSPSKFRKNVKYV</sequence>
<dbReference type="InterPro" id="IPR014710">
    <property type="entry name" value="RmlC-like_jellyroll"/>
</dbReference>
<evidence type="ECO:0000313" key="6">
    <source>
        <dbReference type="Proteomes" id="UP001056429"/>
    </source>
</evidence>
<dbReference type="PANTHER" id="PTHR43280">
    <property type="entry name" value="ARAC-FAMILY TRANSCRIPTIONAL REGULATOR"/>
    <property type="match status" value="1"/>
</dbReference>
<reference evidence="5" key="1">
    <citation type="journal article" date="2021" name="mSystems">
        <title>Bacteria and Archaea Synergistically Convert Glycine Betaine to Biogenic Methane in the Formosa Cold Seep of the South China Sea.</title>
        <authorList>
            <person name="Li L."/>
            <person name="Zhang W."/>
            <person name="Zhang S."/>
            <person name="Song L."/>
            <person name="Sun Q."/>
            <person name="Zhang H."/>
            <person name="Xiang H."/>
            <person name="Dong X."/>
        </authorList>
    </citation>
    <scope>NUCLEOTIDE SEQUENCE</scope>
    <source>
        <strain evidence="5">ZWT</strain>
    </source>
</reference>
<organism evidence="5 6">
    <name type="scientific">Oceanirhabdus seepicola</name>
    <dbReference type="NCBI Taxonomy" id="2828781"/>
    <lineage>
        <taxon>Bacteria</taxon>
        <taxon>Bacillati</taxon>
        <taxon>Bacillota</taxon>
        <taxon>Clostridia</taxon>
        <taxon>Eubacteriales</taxon>
        <taxon>Clostridiaceae</taxon>
        <taxon>Oceanirhabdus</taxon>
    </lineage>
</organism>
<keyword evidence="1" id="KW-0805">Transcription regulation</keyword>
<proteinExistence type="predicted"/>
<dbReference type="Gene3D" id="2.60.120.10">
    <property type="entry name" value="Jelly Rolls"/>
    <property type="match status" value="1"/>
</dbReference>
<evidence type="ECO:0000259" key="4">
    <source>
        <dbReference type="PROSITE" id="PS01124"/>
    </source>
</evidence>
<keyword evidence="3" id="KW-0804">Transcription</keyword>
<keyword evidence="2" id="KW-0238">DNA-binding</keyword>
<evidence type="ECO:0000256" key="3">
    <source>
        <dbReference type="ARBA" id="ARBA00023163"/>
    </source>
</evidence>
<dbReference type="Gene3D" id="1.10.10.60">
    <property type="entry name" value="Homeodomain-like"/>
    <property type="match status" value="1"/>
</dbReference>
<dbReference type="PROSITE" id="PS01124">
    <property type="entry name" value="HTH_ARAC_FAMILY_2"/>
    <property type="match status" value="1"/>
</dbReference>
<dbReference type="Pfam" id="PF02311">
    <property type="entry name" value="AraC_binding"/>
    <property type="match status" value="1"/>
</dbReference>
<dbReference type="EMBL" id="JAGSOJ010000004">
    <property type="protein sequence ID" value="MCM1991821.1"/>
    <property type="molecule type" value="Genomic_DNA"/>
</dbReference>
<reference evidence="5" key="2">
    <citation type="submission" date="2021-04" db="EMBL/GenBank/DDBJ databases">
        <authorList>
            <person name="Dong X."/>
        </authorList>
    </citation>
    <scope>NUCLEOTIDE SEQUENCE</scope>
    <source>
        <strain evidence="5">ZWT</strain>
    </source>
</reference>
<dbReference type="SUPFAM" id="SSF51215">
    <property type="entry name" value="Regulatory protein AraC"/>
    <property type="match status" value="1"/>
</dbReference>
<dbReference type="GO" id="GO:0003700">
    <property type="term" value="F:DNA-binding transcription factor activity"/>
    <property type="evidence" value="ECO:0007669"/>
    <property type="project" value="InterPro"/>
</dbReference>
<evidence type="ECO:0000256" key="2">
    <source>
        <dbReference type="ARBA" id="ARBA00023125"/>
    </source>
</evidence>
<dbReference type="SMART" id="SM00342">
    <property type="entry name" value="HTH_ARAC"/>
    <property type="match status" value="1"/>
</dbReference>
<evidence type="ECO:0000313" key="5">
    <source>
        <dbReference type="EMBL" id="MCM1991821.1"/>
    </source>
</evidence>
<dbReference type="Proteomes" id="UP001056429">
    <property type="component" value="Unassembled WGS sequence"/>
</dbReference>
<keyword evidence="6" id="KW-1185">Reference proteome</keyword>
<gene>
    <name evidence="5" type="ORF">KDK92_18945</name>
</gene>
<dbReference type="GO" id="GO:0043565">
    <property type="term" value="F:sequence-specific DNA binding"/>
    <property type="evidence" value="ECO:0007669"/>
    <property type="project" value="InterPro"/>
</dbReference>
<evidence type="ECO:0000256" key="1">
    <source>
        <dbReference type="ARBA" id="ARBA00023015"/>
    </source>
</evidence>
<dbReference type="InterPro" id="IPR003313">
    <property type="entry name" value="AraC-bd"/>
</dbReference>
<dbReference type="InterPro" id="IPR018060">
    <property type="entry name" value="HTH_AraC"/>
</dbReference>
<protein>
    <submittedName>
        <fullName evidence="5">Helix-turn-helix transcriptional regulator</fullName>
    </submittedName>
</protein>
<dbReference type="SUPFAM" id="SSF46689">
    <property type="entry name" value="Homeodomain-like"/>
    <property type="match status" value="1"/>
</dbReference>
<accession>A0A9J6P7N3</accession>
<dbReference type="InterPro" id="IPR009057">
    <property type="entry name" value="Homeodomain-like_sf"/>
</dbReference>